<name>A0A7V6DQG2_9BACT</name>
<proteinExistence type="inferred from homology"/>
<dbReference type="InterPro" id="IPR003593">
    <property type="entry name" value="AAA+_ATPase"/>
</dbReference>
<dbReference type="Gene3D" id="2.30.30.940">
    <property type="match status" value="1"/>
</dbReference>
<dbReference type="GO" id="GO:0009338">
    <property type="term" value="C:exodeoxyribonuclease V complex"/>
    <property type="evidence" value="ECO:0007669"/>
    <property type="project" value="TreeGrafter"/>
</dbReference>
<keyword evidence="2" id="KW-0067">ATP-binding</keyword>
<dbReference type="Pfam" id="PF14490">
    <property type="entry name" value="HHH_RecD2"/>
    <property type="match status" value="1"/>
</dbReference>
<sequence length="735" mass="80712">MARLKKPGESDPASTPLAALEGVVERLTFADQESHYAVVRLKAKGRRDPVTVVGPMAGVKEGEHLQLKGRYEIHPKWGEQFKVTWWYSVLPATEAGIQRYLASGLVRGIGPELAKRLVAHFGADTLEIIEKTPQRLAEVPGIGEKRVQQIMVDWRGQKEAREVLVTLQGLGVGMSHATKIYKQYGSQAMEVVTGNPYQLALDIEGLGFATADRLASRLNLDPEAPARLAAGLVHVIDSMSGEGHVFVPLNLLLEKAQELLKVPAAPLHQALTALTRDGRVVVKELAVGLTGVYKKPAWIAETGIARDITRLQTTPAPSAPLHLEDMINRVQEERGFTLSAEQARAVTLALKEKLAIITGGPGTGKTTIVSCILDLYQRLGAKVRLMAPTGRAAKRLSDTTGNEAATIHRALEFSPQTGGFRRNASEPLKADVIVIDEMSMVDTYLMYHLLRAVPSGARLIMVGDVHQLPAVGPGNVLKDLMDSGVVPVARLTQIYRQARQSLIVVNAHRINQGDFPQLAGLDDNKDFVFIPRQEPEAIKGSLLNLVCRVLPERYGFDPVRDLQVITPMHRGPVGVQTLNQELQQRLNGRAPRFTFGARIFRRGDKVMQLRNNYYKEVFNGDIGLVTGLNAATGQLLVEFDGRAVAYDPGEGEEITLAYAVTVHKAQGSEFPAVLLVLTTHHFLLLQRNLLYTALTRGRRLVVLLGTKKALAMAIKNDRPVRRYTDLAAKLRRASR</sequence>
<dbReference type="CDD" id="cd17933">
    <property type="entry name" value="DEXSc_RecD-like"/>
    <property type="match status" value="1"/>
</dbReference>
<dbReference type="Pfam" id="PF18335">
    <property type="entry name" value="SH3_13"/>
    <property type="match status" value="1"/>
</dbReference>
<dbReference type="InterPro" id="IPR055446">
    <property type="entry name" value="RecD2_N_OB"/>
</dbReference>
<dbReference type="GO" id="GO:0017116">
    <property type="term" value="F:single-stranded DNA helicase activity"/>
    <property type="evidence" value="ECO:0007669"/>
    <property type="project" value="TreeGrafter"/>
</dbReference>
<dbReference type="GO" id="GO:0005524">
    <property type="term" value="F:ATP binding"/>
    <property type="evidence" value="ECO:0007669"/>
    <property type="project" value="UniProtKB-KW"/>
</dbReference>
<dbReference type="Pfam" id="PF13538">
    <property type="entry name" value="UvrD_C_2"/>
    <property type="match status" value="1"/>
</dbReference>
<dbReference type="AlphaFoldDB" id="A0A7V6DQG2"/>
<dbReference type="GO" id="GO:0043139">
    <property type="term" value="F:5'-3' DNA helicase activity"/>
    <property type="evidence" value="ECO:0007669"/>
    <property type="project" value="InterPro"/>
</dbReference>
<comment type="caution">
    <text evidence="5">The sequence shown here is derived from an EMBL/GenBank/DDBJ whole genome shotgun (WGS) entry which is preliminary data.</text>
</comment>
<feature type="domain" description="Helix-hairpin-helix DNA-binding motif class 1" evidence="3">
    <location>
        <begin position="198"/>
        <end position="217"/>
    </location>
</feature>
<dbReference type="Gene3D" id="1.10.150.20">
    <property type="entry name" value="5' to 3' exonuclease, C-terminal subdomain"/>
    <property type="match status" value="1"/>
</dbReference>
<feature type="domain" description="Helix-hairpin-helix DNA-binding motif class 1" evidence="3">
    <location>
        <begin position="134"/>
        <end position="153"/>
    </location>
</feature>
<evidence type="ECO:0000256" key="1">
    <source>
        <dbReference type="ARBA" id="ARBA00022741"/>
    </source>
</evidence>
<feature type="domain" description="AAA+ ATPase" evidence="4">
    <location>
        <begin position="351"/>
        <end position="706"/>
    </location>
</feature>
<dbReference type="GO" id="GO:0006281">
    <property type="term" value="P:DNA repair"/>
    <property type="evidence" value="ECO:0007669"/>
    <property type="project" value="InterPro"/>
</dbReference>
<dbReference type="InterPro" id="IPR027417">
    <property type="entry name" value="P-loop_NTPase"/>
</dbReference>
<dbReference type="InterPro" id="IPR006345">
    <property type="entry name" value="RecD2"/>
</dbReference>
<dbReference type="Gene3D" id="1.10.10.2220">
    <property type="match status" value="1"/>
</dbReference>
<dbReference type="Gene3D" id="3.40.50.300">
    <property type="entry name" value="P-loop containing nucleotide triphosphate hydrolases"/>
    <property type="match status" value="2"/>
</dbReference>
<protein>
    <submittedName>
        <fullName evidence="5">ATP-dependent RecD-like DNA helicase</fullName>
    </submittedName>
</protein>
<reference evidence="5" key="1">
    <citation type="journal article" date="2020" name="mSystems">
        <title>Genome- and Community-Level Interaction Insights into Carbon Utilization and Element Cycling Functions of Hydrothermarchaeota in Hydrothermal Sediment.</title>
        <authorList>
            <person name="Zhou Z."/>
            <person name="Liu Y."/>
            <person name="Xu W."/>
            <person name="Pan J."/>
            <person name="Luo Z.H."/>
            <person name="Li M."/>
        </authorList>
    </citation>
    <scope>NUCLEOTIDE SEQUENCE [LARGE SCALE GENOMIC DNA]</scope>
    <source>
        <strain evidence="5">SpSt-767</strain>
    </source>
</reference>
<keyword evidence="5" id="KW-0347">Helicase</keyword>
<evidence type="ECO:0000313" key="5">
    <source>
        <dbReference type="EMBL" id="HHS30209.1"/>
    </source>
</evidence>
<dbReference type="CDD" id="cd18809">
    <property type="entry name" value="SF1_C_RecD"/>
    <property type="match status" value="1"/>
</dbReference>
<dbReference type="GO" id="GO:0006310">
    <property type="term" value="P:DNA recombination"/>
    <property type="evidence" value="ECO:0007669"/>
    <property type="project" value="InterPro"/>
</dbReference>
<dbReference type="InterPro" id="IPR010994">
    <property type="entry name" value="RuvA_2-like"/>
</dbReference>
<dbReference type="Pfam" id="PF14520">
    <property type="entry name" value="HHH_5"/>
    <property type="match status" value="1"/>
</dbReference>
<evidence type="ECO:0000256" key="2">
    <source>
        <dbReference type="ARBA" id="ARBA00022840"/>
    </source>
</evidence>
<gene>
    <name evidence="5" type="ORF">ENV52_10980</name>
</gene>
<dbReference type="EMBL" id="DTGR01000172">
    <property type="protein sequence ID" value="HHS30209.1"/>
    <property type="molecule type" value="Genomic_DNA"/>
</dbReference>
<dbReference type="Pfam" id="PF23139">
    <property type="entry name" value="OB_YrrC"/>
    <property type="match status" value="1"/>
</dbReference>
<dbReference type="PANTHER" id="PTHR43788">
    <property type="entry name" value="DNA2/NAM7 HELICASE FAMILY MEMBER"/>
    <property type="match status" value="1"/>
</dbReference>
<evidence type="ECO:0000259" key="4">
    <source>
        <dbReference type="SMART" id="SM00382"/>
    </source>
</evidence>
<dbReference type="PANTHER" id="PTHR43788:SF6">
    <property type="entry name" value="DNA HELICASE B"/>
    <property type="match status" value="1"/>
</dbReference>
<keyword evidence="1" id="KW-0547">Nucleotide-binding</keyword>
<dbReference type="NCBIfam" id="TIGR01448">
    <property type="entry name" value="recD_rel"/>
    <property type="match status" value="1"/>
</dbReference>
<dbReference type="SMART" id="SM00278">
    <property type="entry name" value="HhH1"/>
    <property type="match status" value="3"/>
</dbReference>
<dbReference type="Pfam" id="PF13245">
    <property type="entry name" value="AAA_19"/>
    <property type="match status" value="1"/>
</dbReference>
<evidence type="ECO:0000259" key="3">
    <source>
        <dbReference type="SMART" id="SM00278"/>
    </source>
</evidence>
<dbReference type="HAMAP" id="MF_01488">
    <property type="entry name" value="RecD2"/>
    <property type="match status" value="1"/>
</dbReference>
<dbReference type="SUPFAM" id="SSF47781">
    <property type="entry name" value="RuvA domain 2-like"/>
    <property type="match status" value="1"/>
</dbReference>
<keyword evidence="5" id="KW-0378">Hydrolase</keyword>
<accession>A0A7V6DQG2</accession>
<feature type="domain" description="Helix-hairpin-helix DNA-binding motif class 1" evidence="3">
    <location>
        <begin position="99"/>
        <end position="120"/>
    </location>
</feature>
<dbReference type="InterPro" id="IPR029493">
    <property type="entry name" value="RecD2-like_HHH"/>
</dbReference>
<dbReference type="InterPro" id="IPR041451">
    <property type="entry name" value="RecD2_SH13"/>
</dbReference>
<dbReference type="GO" id="GO:0003677">
    <property type="term" value="F:DNA binding"/>
    <property type="evidence" value="ECO:0007669"/>
    <property type="project" value="InterPro"/>
</dbReference>
<dbReference type="SMART" id="SM00382">
    <property type="entry name" value="AAA"/>
    <property type="match status" value="1"/>
</dbReference>
<dbReference type="InterPro" id="IPR027785">
    <property type="entry name" value="UvrD-like_helicase_C"/>
</dbReference>
<organism evidence="5">
    <name type="scientific">Desulfobacca acetoxidans</name>
    <dbReference type="NCBI Taxonomy" id="60893"/>
    <lineage>
        <taxon>Bacteria</taxon>
        <taxon>Pseudomonadati</taxon>
        <taxon>Thermodesulfobacteriota</taxon>
        <taxon>Desulfobaccia</taxon>
        <taxon>Desulfobaccales</taxon>
        <taxon>Desulfobaccaceae</taxon>
        <taxon>Desulfobacca</taxon>
    </lineage>
</organism>
<dbReference type="InterPro" id="IPR003583">
    <property type="entry name" value="Hlx-hairpin-Hlx_DNA-bd_motif"/>
</dbReference>
<dbReference type="SUPFAM" id="SSF52540">
    <property type="entry name" value="P-loop containing nucleoside triphosphate hydrolases"/>
    <property type="match status" value="2"/>
</dbReference>
<dbReference type="InterPro" id="IPR050534">
    <property type="entry name" value="Coronavir_polyprotein_1ab"/>
</dbReference>